<protein>
    <submittedName>
        <fullName evidence="1">Unplaced genomic scaffold K443scaffold_110, whole genome shotgun sequence</fullName>
    </submittedName>
</protein>
<proteinExistence type="predicted"/>
<dbReference type="AlphaFoldDB" id="A0A0C9XPL7"/>
<dbReference type="Proteomes" id="UP000054477">
    <property type="component" value="Unassembled WGS sequence"/>
</dbReference>
<reference evidence="1 2" key="1">
    <citation type="submission" date="2014-04" db="EMBL/GenBank/DDBJ databases">
        <authorList>
            <consortium name="DOE Joint Genome Institute"/>
            <person name="Kuo A."/>
            <person name="Kohler A."/>
            <person name="Nagy L.G."/>
            <person name="Floudas D."/>
            <person name="Copeland A."/>
            <person name="Barry K.W."/>
            <person name="Cichocki N."/>
            <person name="Veneault-Fourrey C."/>
            <person name="LaButti K."/>
            <person name="Lindquist E.A."/>
            <person name="Lipzen A."/>
            <person name="Lundell T."/>
            <person name="Morin E."/>
            <person name="Murat C."/>
            <person name="Sun H."/>
            <person name="Tunlid A."/>
            <person name="Henrissat B."/>
            <person name="Grigoriev I.V."/>
            <person name="Hibbett D.S."/>
            <person name="Martin F."/>
            <person name="Nordberg H.P."/>
            <person name="Cantor M.N."/>
            <person name="Hua S.X."/>
        </authorList>
    </citation>
    <scope>NUCLEOTIDE SEQUENCE [LARGE SCALE GENOMIC DNA]</scope>
    <source>
        <strain evidence="1 2">LaAM-08-1</strain>
    </source>
</reference>
<accession>A0A0C9XPL7</accession>
<evidence type="ECO:0000313" key="1">
    <source>
        <dbReference type="EMBL" id="KIJ99531.1"/>
    </source>
</evidence>
<feature type="non-terminal residue" evidence="1">
    <location>
        <position position="1"/>
    </location>
</feature>
<keyword evidence="2" id="KW-1185">Reference proteome</keyword>
<reference evidence="2" key="2">
    <citation type="submission" date="2015-01" db="EMBL/GenBank/DDBJ databases">
        <title>Evolutionary Origins and Diversification of the Mycorrhizal Mutualists.</title>
        <authorList>
            <consortium name="DOE Joint Genome Institute"/>
            <consortium name="Mycorrhizal Genomics Consortium"/>
            <person name="Kohler A."/>
            <person name="Kuo A."/>
            <person name="Nagy L.G."/>
            <person name="Floudas D."/>
            <person name="Copeland A."/>
            <person name="Barry K.W."/>
            <person name="Cichocki N."/>
            <person name="Veneault-Fourrey C."/>
            <person name="LaButti K."/>
            <person name="Lindquist E.A."/>
            <person name="Lipzen A."/>
            <person name="Lundell T."/>
            <person name="Morin E."/>
            <person name="Murat C."/>
            <person name="Riley R."/>
            <person name="Ohm R."/>
            <person name="Sun H."/>
            <person name="Tunlid A."/>
            <person name="Henrissat B."/>
            <person name="Grigoriev I.V."/>
            <person name="Hibbett D.S."/>
            <person name="Martin F."/>
        </authorList>
    </citation>
    <scope>NUCLEOTIDE SEQUENCE [LARGE SCALE GENOMIC DNA]</scope>
    <source>
        <strain evidence="2">LaAM-08-1</strain>
    </source>
</reference>
<dbReference type="HOGENOM" id="CLU_144542_1_0_1"/>
<name>A0A0C9XPL7_9AGAR</name>
<gene>
    <name evidence="1" type="ORF">K443DRAFT_102106</name>
</gene>
<evidence type="ECO:0000313" key="2">
    <source>
        <dbReference type="Proteomes" id="UP000054477"/>
    </source>
</evidence>
<organism evidence="1 2">
    <name type="scientific">Laccaria amethystina LaAM-08-1</name>
    <dbReference type="NCBI Taxonomy" id="1095629"/>
    <lineage>
        <taxon>Eukaryota</taxon>
        <taxon>Fungi</taxon>
        <taxon>Dikarya</taxon>
        <taxon>Basidiomycota</taxon>
        <taxon>Agaricomycotina</taxon>
        <taxon>Agaricomycetes</taxon>
        <taxon>Agaricomycetidae</taxon>
        <taxon>Agaricales</taxon>
        <taxon>Agaricineae</taxon>
        <taxon>Hydnangiaceae</taxon>
        <taxon>Laccaria</taxon>
    </lineage>
</organism>
<sequence length="97" mass="10858">VKDALECIDWSSIGNTKTFQGAAFLSIATAIIAEHSFFIWKQAPSKSPNPFKISFDKFKSSAAFYNIQNPIQRVDQANTEVVSEIVKIALDNCLREF</sequence>
<dbReference type="EMBL" id="KN838645">
    <property type="protein sequence ID" value="KIJ99531.1"/>
    <property type="molecule type" value="Genomic_DNA"/>
</dbReference>